<accession>A0A1G2G1C7</accession>
<proteinExistence type="predicted"/>
<dbReference type="PANTHER" id="PTHR37309:SF1">
    <property type="entry name" value="SLR0284 PROTEIN"/>
    <property type="match status" value="1"/>
</dbReference>
<keyword evidence="1" id="KW-1133">Transmembrane helix</keyword>
<evidence type="ECO:0000313" key="2">
    <source>
        <dbReference type="EMBL" id="OGZ43907.1"/>
    </source>
</evidence>
<evidence type="ECO:0000256" key="1">
    <source>
        <dbReference type="SAM" id="Phobius"/>
    </source>
</evidence>
<name>A0A1G2G1C7_9BACT</name>
<dbReference type="Pfam" id="PF04020">
    <property type="entry name" value="Phage_holin_4_2"/>
    <property type="match status" value="1"/>
</dbReference>
<keyword evidence="1" id="KW-0472">Membrane</keyword>
<gene>
    <name evidence="2" type="ORF">A2719_03010</name>
</gene>
<evidence type="ECO:0000313" key="3">
    <source>
        <dbReference type="Proteomes" id="UP000177480"/>
    </source>
</evidence>
<dbReference type="EMBL" id="MHNK01000010">
    <property type="protein sequence ID" value="OGZ43907.1"/>
    <property type="molecule type" value="Genomic_DNA"/>
</dbReference>
<organism evidence="2 3">
    <name type="scientific">Candidatus Ryanbacteria bacterium RIFCSPHIGHO2_01_FULL_45_22</name>
    <dbReference type="NCBI Taxonomy" id="1802114"/>
    <lineage>
        <taxon>Bacteria</taxon>
        <taxon>Candidatus Ryaniibacteriota</taxon>
    </lineage>
</organism>
<dbReference type="PANTHER" id="PTHR37309">
    <property type="entry name" value="SLR0284 PROTEIN"/>
    <property type="match status" value="1"/>
</dbReference>
<feature type="transmembrane region" description="Helical" evidence="1">
    <location>
        <begin position="88"/>
        <end position="105"/>
    </location>
</feature>
<dbReference type="AlphaFoldDB" id="A0A1G2G1C7"/>
<dbReference type="InterPro" id="IPR007165">
    <property type="entry name" value="Phage_holin_4_2"/>
</dbReference>
<feature type="transmembrane region" description="Helical" evidence="1">
    <location>
        <begin position="12"/>
        <end position="42"/>
    </location>
</feature>
<comment type="caution">
    <text evidence="2">The sequence shown here is derived from an EMBL/GenBank/DDBJ whole genome shotgun (WGS) entry which is preliminary data.</text>
</comment>
<protein>
    <recommendedName>
        <fullName evidence="4">Phage holin family protein</fullName>
    </recommendedName>
</protein>
<evidence type="ECO:0008006" key="4">
    <source>
        <dbReference type="Google" id="ProtNLM"/>
    </source>
</evidence>
<keyword evidence="1" id="KW-0812">Transmembrane</keyword>
<sequence>MKFLFDWIISAAVIFVLAYVLPGVSVAGYLAAFGAAIIIGLANATVKPLLIILTLPITVITFGFFLLVINALVIQFAAWIVPGFYVDGFWWAFLFGVILSVVHMMRKNSERNYYSASRS</sequence>
<feature type="transmembrane region" description="Helical" evidence="1">
    <location>
        <begin position="49"/>
        <end position="82"/>
    </location>
</feature>
<reference evidence="2 3" key="1">
    <citation type="journal article" date="2016" name="Nat. Commun.">
        <title>Thousands of microbial genomes shed light on interconnected biogeochemical processes in an aquifer system.</title>
        <authorList>
            <person name="Anantharaman K."/>
            <person name="Brown C.T."/>
            <person name="Hug L.A."/>
            <person name="Sharon I."/>
            <person name="Castelle C.J."/>
            <person name="Probst A.J."/>
            <person name="Thomas B.C."/>
            <person name="Singh A."/>
            <person name="Wilkins M.J."/>
            <person name="Karaoz U."/>
            <person name="Brodie E.L."/>
            <person name="Williams K.H."/>
            <person name="Hubbard S.S."/>
            <person name="Banfield J.F."/>
        </authorList>
    </citation>
    <scope>NUCLEOTIDE SEQUENCE [LARGE SCALE GENOMIC DNA]</scope>
</reference>
<dbReference type="Proteomes" id="UP000177480">
    <property type="component" value="Unassembled WGS sequence"/>
</dbReference>